<evidence type="ECO:0000256" key="7">
    <source>
        <dbReference type="ARBA" id="ARBA00022982"/>
    </source>
</evidence>
<evidence type="ECO:0000256" key="11">
    <source>
        <dbReference type="ARBA" id="ARBA00023307"/>
    </source>
</evidence>
<evidence type="ECO:0000313" key="14">
    <source>
        <dbReference type="EMBL" id="GEA25744.1"/>
    </source>
</evidence>
<name>A0A5J4F566_MICAE</name>
<evidence type="ECO:0000256" key="5">
    <source>
        <dbReference type="ARBA" id="ARBA00022549"/>
    </source>
</evidence>
<protein>
    <submittedName>
        <fullName evidence="14">Allophycocyanin subunit alpha-B</fullName>
    </submittedName>
</protein>
<accession>A0A5J4F566</accession>
<evidence type="ECO:0000256" key="8">
    <source>
        <dbReference type="ARBA" id="ARBA00022991"/>
    </source>
</evidence>
<dbReference type="PANTHER" id="PTHR34011:SF2">
    <property type="entry name" value="ALLOPHYCOCYANIN ALPHA CHAIN"/>
    <property type="match status" value="1"/>
</dbReference>
<keyword evidence="7 13" id="KW-0249">Electron transport</keyword>
<keyword evidence="9 13" id="KW-0793">Thylakoid</keyword>
<dbReference type="Gene3D" id="1.10.490.20">
    <property type="entry name" value="Phycocyanins"/>
    <property type="match status" value="1"/>
</dbReference>
<dbReference type="PANTHER" id="PTHR34011">
    <property type="entry name" value="PHYCOBILISOME 32.1 KDA LINKER POLYPEPTIDE, PHYCOCYANIN-ASSOCIATED, ROD 2-RELATED"/>
    <property type="match status" value="1"/>
</dbReference>
<evidence type="ECO:0000256" key="6">
    <source>
        <dbReference type="ARBA" id="ARBA00022738"/>
    </source>
</evidence>
<comment type="similarity">
    <text evidence="2 13">Belongs to the phycobiliprotein family.</text>
</comment>
<dbReference type="SUPFAM" id="SSF46458">
    <property type="entry name" value="Globin-like"/>
    <property type="match status" value="1"/>
</dbReference>
<comment type="subcellular location">
    <subcellularLocation>
        <location evidence="13">Cellular thylakoid membrane</location>
        <topology evidence="13">Peripheral membrane protein</topology>
        <orientation evidence="13">Cytoplasmic side</orientation>
    </subcellularLocation>
    <subcellularLocation>
        <location evidence="1">Membrane</location>
        <topology evidence="1">Peripheral membrane protein</topology>
    </subcellularLocation>
</comment>
<keyword evidence="5" id="KW-0042">Antenna complex</keyword>
<dbReference type="Proteomes" id="UP000376575">
    <property type="component" value="Unassembled WGS sequence"/>
</dbReference>
<dbReference type="GO" id="GO:0030089">
    <property type="term" value="C:phycobilisome"/>
    <property type="evidence" value="ECO:0007669"/>
    <property type="project" value="UniProtKB-KW"/>
</dbReference>
<dbReference type="InterPro" id="IPR038719">
    <property type="entry name" value="Phycobilisome_asu/bsu_sf"/>
</dbReference>
<evidence type="ECO:0000256" key="12">
    <source>
        <dbReference type="PIRSR" id="PIRSR000081-1"/>
    </source>
</evidence>
<evidence type="ECO:0000256" key="13">
    <source>
        <dbReference type="RuleBase" id="RU004438"/>
    </source>
</evidence>
<keyword evidence="11 13" id="KW-0089">Bile pigment</keyword>
<keyword evidence="8 13" id="KW-0157">Chromophore</keyword>
<evidence type="ECO:0000256" key="1">
    <source>
        <dbReference type="ARBA" id="ARBA00004170"/>
    </source>
</evidence>
<gene>
    <name evidence="14" type="primary">apcD_1</name>
    <name evidence="14" type="ORF">MiAbW_00281</name>
</gene>
<keyword evidence="3 13" id="KW-0813">Transport</keyword>
<evidence type="ECO:0000256" key="10">
    <source>
        <dbReference type="ARBA" id="ARBA00023136"/>
    </source>
</evidence>
<keyword evidence="6 13" id="KW-0605">Phycobilisome</keyword>
<evidence type="ECO:0000256" key="2">
    <source>
        <dbReference type="ARBA" id="ARBA00008182"/>
    </source>
</evidence>
<evidence type="ECO:0000313" key="15">
    <source>
        <dbReference type="Proteomes" id="UP000376575"/>
    </source>
</evidence>
<dbReference type="GO" id="GO:0015979">
    <property type="term" value="P:photosynthesis"/>
    <property type="evidence" value="ECO:0007669"/>
    <property type="project" value="UniProtKB-KW"/>
</dbReference>
<dbReference type="RefSeq" id="WP_151694623.1">
    <property type="nucleotide sequence ID" value="NZ_BJKP01000002.1"/>
</dbReference>
<dbReference type="Pfam" id="PF00502">
    <property type="entry name" value="Phycobilisome"/>
    <property type="match status" value="1"/>
</dbReference>
<feature type="binding site" evidence="12">
    <location>
        <position position="105"/>
    </location>
    <ligand>
        <name>(2R,3E)-phycocyanobilin</name>
        <dbReference type="ChEBI" id="CHEBI:85275"/>
        <label>1</label>
    </ligand>
</feature>
<dbReference type="AlphaFoldDB" id="A0A5J4F566"/>
<dbReference type="CDD" id="cd12130">
    <property type="entry name" value="Apl"/>
    <property type="match status" value="1"/>
</dbReference>
<dbReference type="EMBL" id="BJKP01000002">
    <property type="protein sequence ID" value="GEA25744.1"/>
    <property type="molecule type" value="Genomic_DNA"/>
</dbReference>
<sequence>MPLSERAQQLIPKARILSFADWPYQQAAIAIWQQADDQTRYLSDSDLDTLVNLEPDLLVSSQQARKLRDNANSIVDNARKTVLSQFTTIFQPGGDLYPPHRAKACWRDFWNFLRCITYGVVGQQIPYTSAEGLENMRLLYQELQVPLGAMISGLEALKQYSLEYFSHSEKTAITPYFDHLITVMKKFSNCGI</sequence>
<evidence type="ECO:0000256" key="9">
    <source>
        <dbReference type="ARBA" id="ARBA00023078"/>
    </source>
</evidence>
<evidence type="ECO:0000256" key="4">
    <source>
        <dbReference type="ARBA" id="ARBA00022531"/>
    </source>
</evidence>
<organism evidence="14 15">
    <name type="scientific">Microcystis aeruginosa NIES-4325</name>
    <dbReference type="NCBI Taxonomy" id="2569534"/>
    <lineage>
        <taxon>Bacteria</taxon>
        <taxon>Bacillati</taxon>
        <taxon>Cyanobacteriota</taxon>
        <taxon>Cyanophyceae</taxon>
        <taxon>Oscillatoriophycideae</taxon>
        <taxon>Chroococcales</taxon>
        <taxon>Microcystaceae</taxon>
        <taxon>Microcystis</taxon>
    </lineage>
</organism>
<reference evidence="14 15" key="1">
    <citation type="journal article" date="2019" name="FEMS Microbiol. Lett.">
        <title>A novel salt-tolerant genotype illuminates the sucrose gene evolution in freshwater bloom-forming cyanobacterium Microcystis aeruginosa.</title>
        <authorList>
            <person name="Tanabe Y."/>
            <person name="Yamaguchi H."/>
            <person name="Sano T."/>
            <person name="Kawachi M."/>
        </authorList>
    </citation>
    <scope>NUCLEOTIDE SEQUENCE [LARGE SCALE GENOMIC DNA]</scope>
    <source>
        <strain evidence="14 15">NIES-4325</strain>
    </source>
</reference>
<dbReference type="InterPro" id="IPR009050">
    <property type="entry name" value="Globin-like_sf"/>
</dbReference>
<dbReference type="InterPro" id="IPR012128">
    <property type="entry name" value="Phycobilisome_asu/bsu"/>
</dbReference>
<comment type="caution">
    <text evidence="14">The sequence shown here is derived from an EMBL/GenBank/DDBJ whole genome shotgun (WGS) entry which is preliminary data.</text>
</comment>
<dbReference type="GO" id="GO:0031676">
    <property type="term" value="C:plasma membrane-derived thylakoid membrane"/>
    <property type="evidence" value="ECO:0007669"/>
    <property type="project" value="UniProtKB-SubCell"/>
</dbReference>
<keyword evidence="10 13" id="KW-0472">Membrane</keyword>
<evidence type="ECO:0000256" key="3">
    <source>
        <dbReference type="ARBA" id="ARBA00022448"/>
    </source>
</evidence>
<keyword evidence="4 13" id="KW-0602">Photosynthesis</keyword>
<dbReference type="PIRSF" id="PIRSF000081">
    <property type="entry name" value="Phycocyanin"/>
    <property type="match status" value="1"/>
</dbReference>
<proteinExistence type="inferred from homology"/>